<sequence>MIRNRLVAAVDPTTSVLGEAPALLLDHECRGVLALVIKGSSIVDAVREAYRLRRAHFVDVAVLPTHPFRTEAWASLCDLYCGHLGTDSPRALEQLDVLSMHVAHGDEHEVTAVLDFLTGVPQ</sequence>
<dbReference type="AlphaFoldDB" id="A0A3N1CMI7"/>
<proteinExistence type="predicted"/>
<dbReference type="Proteomes" id="UP000272400">
    <property type="component" value="Unassembled WGS sequence"/>
</dbReference>
<organism evidence="1 3">
    <name type="scientific">Actinocorallia herbida</name>
    <dbReference type="NCBI Taxonomy" id="58109"/>
    <lineage>
        <taxon>Bacteria</taxon>
        <taxon>Bacillati</taxon>
        <taxon>Actinomycetota</taxon>
        <taxon>Actinomycetes</taxon>
        <taxon>Streptosporangiales</taxon>
        <taxon>Thermomonosporaceae</taxon>
        <taxon>Actinocorallia</taxon>
    </lineage>
</organism>
<comment type="caution">
    <text evidence="1">The sequence shown here is derived from an EMBL/GenBank/DDBJ whole genome shotgun (WGS) entry which is preliminary data.</text>
</comment>
<evidence type="ECO:0000313" key="3">
    <source>
        <dbReference type="Proteomes" id="UP000272400"/>
    </source>
</evidence>
<protein>
    <submittedName>
        <fullName evidence="1">Uncharacterized protein</fullName>
    </submittedName>
</protein>
<accession>A0A3N1CMI7</accession>
<evidence type="ECO:0000313" key="2">
    <source>
        <dbReference type="EMBL" id="ROO82667.1"/>
    </source>
</evidence>
<dbReference type="RefSeq" id="WP_123661542.1">
    <property type="nucleotide sequence ID" value="NZ_RJKE01000001.1"/>
</dbReference>
<gene>
    <name evidence="1" type="ORF">EDD29_0006</name>
    <name evidence="2" type="ORF">EDD29_0148</name>
</gene>
<keyword evidence="3" id="KW-1185">Reference proteome</keyword>
<dbReference type="EMBL" id="RJKE01000001">
    <property type="protein sequence ID" value="ROO82667.1"/>
    <property type="molecule type" value="Genomic_DNA"/>
</dbReference>
<name>A0A3N1CMI7_9ACTN</name>
<dbReference type="EMBL" id="RJKE01000001">
    <property type="protein sequence ID" value="ROO82526.1"/>
    <property type="molecule type" value="Genomic_DNA"/>
</dbReference>
<evidence type="ECO:0000313" key="1">
    <source>
        <dbReference type="EMBL" id="ROO82526.1"/>
    </source>
</evidence>
<reference evidence="1 3" key="1">
    <citation type="submission" date="2018-11" db="EMBL/GenBank/DDBJ databases">
        <title>Sequencing the genomes of 1000 actinobacteria strains.</title>
        <authorList>
            <person name="Klenk H.-P."/>
        </authorList>
    </citation>
    <scope>NUCLEOTIDE SEQUENCE [LARGE SCALE GENOMIC DNA]</scope>
    <source>
        <strain evidence="1 3">DSM 44254</strain>
    </source>
</reference>